<comment type="caution">
    <text evidence="1">The sequence shown here is derived from an EMBL/GenBank/DDBJ whole genome shotgun (WGS) entry which is preliminary data.</text>
</comment>
<sequence length="67" mass="7447">MECGDMSPLLNAQTCLMQLLAIPLINPETIDKWLVMRTPKLVPQSKQADIAVGSRVESKRRGLRRGA</sequence>
<accession>A0A139BXA6</accession>
<reference evidence="1 2" key="1">
    <citation type="submission" date="2016-02" db="EMBL/GenBank/DDBJ databases">
        <authorList>
            <person name="Wen L."/>
            <person name="He K."/>
            <person name="Yang H."/>
        </authorList>
    </citation>
    <scope>NUCLEOTIDE SEQUENCE [LARGE SCALE GENOMIC DNA]</scope>
    <source>
        <strain evidence="1">ShG14-8</strain>
    </source>
</reference>
<dbReference type="Proteomes" id="UP000070578">
    <property type="component" value="Unassembled WGS sequence"/>
</dbReference>
<reference evidence="1 2" key="2">
    <citation type="submission" date="2016-03" db="EMBL/GenBank/DDBJ databases">
        <title>New uncultured bacterium of the family Gallionellaceae from acid mine drainage: description and reconstruction of genome based on metagenomic analysis of microbial community.</title>
        <authorList>
            <person name="Kadnikov V."/>
            <person name="Ivasenko D."/>
            <person name="Beletsky A."/>
            <person name="Mardanov A."/>
            <person name="Danilova E."/>
            <person name="Pimenov N."/>
            <person name="Karnachuk O."/>
            <person name="Ravin N."/>
        </authorList>
    </citation>
    <scope>NUCLEOTIDE SEQUENCE [LARGE SCALE GENOMIC DNA]</scope>
    <source>
        <strain evidence="1">ShG14-8</strain>
    </source>
</reference>
<gene>
    <name evidence="1" type="ORF">AWT59_0195</name>
</gene>
<name>A0A139BXA6_9PROT</name>
<dbReference type="EMBL" id="LSLI01000003">
    <property type="protein sequence ID" value="KXS33637.1"/>
    <property type="molecule type" value="Genomic_DNA"/>
</dbReference>
<evidence type="ECO:0000313" key="1">
    <source>
        <dbReference type="EMBL" id="KXS33637.1"/>
    </source>
</evidence>
<organism evidence="1 2">
    <name type="scientific">Candidatus Gallionella acididurans</name>
    <dbReference type="NCBI Taxonomy" id="1796491"/>
    <lineage>
        <taxon>Bacteria</taxon>
        <taxon>Pseudomonadati</taxon>
        <taxon>Pseudomonadota</taxon>
        <taxon>Betaproteobacteria</taxon>
        <taxon>Nitrosomonadales</taxon>
        <taxon>Gallionellaceae</taxon>
        <taxon>Gallionella</taxon>
    </lineage>
</organism>
<proteinExistence type="predicted"/>
<protein>
    <submittedName>
        <fullName evidence="1">Uncharacterized protein</fullName>
    </submittedName>
</protein>
<dbReference type="AlphaFoldDB" id="A0A139BXA6"/>
<evidence type="ECO:0000313" key="2">
    <source>
        <dbReference type="Proteomes" id="UP000070578"/>
    </source>
</evidence>